<evidence type="ECO:0000313" key="1">
    <source>
        <dbReference type="EMBL" id="JAD99873.1"/>
    </source>
</evidence>
<reference evidence="1" key="1">
    <citation type="submission" date="2014-09" db="EMBL/GenBank/DDBJ databases">
        <authorList>
            <person name="Magalhaes I.L.F."/>
            <person name="Oliveira U."/>
            <person name="Santos F.R."/>
            <person name="Vidigal T.H.D.A."/>
            <person name="Brescovit A.D."/>
            <person name="Santos A.J."/>
        </authorList>
    </citation>
    <scope>NUCLEOTIDE SEQUENCE</scope>
    <source>
        <tissue evidence="1">Shoot tissue taken approximately 20 cm above the soil surface</tissue>
    </source>
</reference>
<sequence>MIKFSYKKYLTPYDNLIGCTVGFNVNCKCLIFVLEPWWFFHFKISVCRFGPYLSYLLIICKCVP</sequence>
<proteinExistence type="predicted"/>
<name>A0A0A9ELH7_ARUDO</name>
<dbReference type="AlphaFoldDB" id="A0A0A9ELH7"/>
<organism evidence="1">
    <name type="scientific">Arundo donax</name>
    <name type="common">Giant reed</name>
    <name type="synonym">Donax arundinaceus</name>
    <dbReference type="NCBI Taxonomy" id="35708"/>
    <lineage>
        <taxon>Eukaryota</taxon>
        <taxon>Viridiplantae</taxon>
        <taxon>Streptophyta</taxon>
        <taxon>Embryophyta</taxon>
        <taxon>Tracheophyta</taxon>
        <taxon>Spermatophyta</taxon>
        <taxon>Magnoliopsida</taxon>
        <taxon>Liliopsida</taxon>
        <taxon>Poales</taxon>
        <taxon>Poaceae</taxon>
        <taxon>PACMAD clade</taxon>
        <taxon>Arundinoideae</taxon>
        <taxon>Arundineae</taxon>
        <taxon>Arundo</taxon>
    </lineage>
</organism>
<protein>
    <submittedName>
        <fullName evidence="1">Uncharacterized protein</fullName>
    </submittedName>
</protein>
<dbReference type="EMBL" id="GBRH01198022">
    <property type="protein sequence ID" value="JAD99873.1"/>
    <property type="molecule type" value="Transcribed_RNA"/>
</dbReference>
<reference evidence="1" key="2">
    <citation type="journal article" date="2015" name="Data Brief">
        <title>Shoot transcriptome of the giant reed, Arundo donax.</title>
        <authorList>
            <person name="Barrero R.A."/>
            <person name="Guerrero F.D."/>
            <person name="Moolhuijzen P."/>
            <person name="Goolsby J.A."/>
            <person name="Tidwell J."/>
            <person name="Bellgard S.E."/>
            <person name="Bellgard M.I."/>
        </authorList>
    </citation>
    <scope>NUCLEOTIDE SEQUENCE</scope>
    <source>
        <tissue evidence="1">Shoot tissue taken approximately 20 cm above the soil surface</tissue>
    </source>
</reference>
<accession>A0A0A9ELH7</accession>